<evidence type="ECO:0000313" key="2">
    <source>
        <dbReference type="Proteomes" id="UP000285038"/>
    </source>
</evidence>
<dbReference type="EMBL" id="RAHZ01000059">
    <property type="protein sequence ID" value="RJY07546.1"/>
    <property type="molecule type" value="Genomic_DNA"/>
</dbReference>
<evidence type="ECO:0000313" key="1">
    <source>
        <dbReference type="EMBL" id="RJY07546.1"/>
    </source>
</evidence>
<reference evidence="1 2" key="1">
    <citation type="submission" date="2018-09" db="EMBL/GenBank/DDBJ databases">
        <authorList>
            <person name="Handem S."/>
        </authorList>
    </citation>
    <scope>NUCLEOTIDE SEQUENCE [LARGE SCALE GENOMIC DNA]</scope>
    <source>
        <strain evidence="1 2">Spain2270</strain>
    </source>
</reference>
<sequence length="40" mass="4728">GRKVIGYEMQITDNRQVPTAEIIKQAEERSRQTDIYDFLD</sequence>
<protein>
    <submittedName>
        <fullName evidence="1">Replication initiation protein</fullName>
    </submittedName>
</protein>
<organism evidence="1 2">
    <name type="scientific">Streptococcus pseudopneumoniae</name>
    <dbReference type="NCBI Taxonomy" id="257758"/>
    <lineage>
        <taxon>Bacteria</taxon>
        <taxon>Bacillati</taxon>
        <taxon>Bacillota</taxon>
        <taxon>Bacilli</taxon>
        <taxon>Lactobacillales</taxon>
        <taxon>Streptococcaceae</taxon>
        <taxon>Streptococcus</taxon>
    </lineage>
</organism>
<keyword evidence="2" id="KW-1185">Reference proteome</keyword>
<feature type="non-terminal residue" evidence="1">
    <location>
        <position position="1"/>
    </location>
</feature>
<name>A0ABX9P9W0_9STRE</name>
<dbReference type="Proteomes" id="UP000285038">
    <property type="component" value="Unassembled WGS sequence"/>
</dbReference>
<accession>A0ABX9P9W0</accession>
<proteinExistence type="predicted"/>
<comment type="caution">
    <text evidence="1">The sequence shown here is derived from an EMBL/GenBank/DDBJ whole genome shotgun (WGS) entry which is preliminary data.</text>
</comment>
<gene>
    <name evidence="1" type="ORF">D6867_09735</name>
</gene>